<evidence type="ECO:0000256" key="2">
    <source>
        <dbReference type="ARBA" id="ARBA00022777"/>
    </source>
</evidence>
<dbReference type="InterPro" id="IPR036860">
    <property type="entry name" value="SH2_dom_sf"/>
</dbReference>
<keyword evidence="2" id="KW-0418">Kinase</keyword>
<evidence type="ECO:0000259" key="7">
    <source>
        <dbReference type="PROSITE" id="PS50011"/>
    </source>
</evidence>
<sequence length="321" mass="36492">MMQTEVRTAEETEGGKPILGTILTTAPEIMDGSGSYNEKTDVYSFGLVMWEVATRQRLFASYLEKGSVSQFVHAICKEHKRPRIPEDILPDLRVLIEKCWHSNRADDVLKLRCLRTLLVQKGYTKLRSSVAYTQDIVTIERFGEILDWFGPIVYRRRGSPSCFILDEMKSLLEKQWFFGDVSAQEAQSLLGKERGCFLVRFTSNPKYPGCFTVSRISASGQPSHIRIIKKDNRVSVADDKDFESLTQLVEQLGPVLRLEKPCPKPSKYWVIFKSGQEEEDDASDTSSLDSLSDDSEEEEARATEPIVEHGRTKTPHVHQQP</sequence>
<feature type="domain" description="Protein kinase" evidence="7">
    <location>
        <begin position="1"/>
        <end position="119"/>
    </location>
</feature>
<dbReference type="GO" id="GO:0004713">
    <property type="term" value="F:protein tyrosine kinase activity"/>
    <property type="evidence" value="ECO:0007669"/>
    <property type="project" value="UniProtKB-KW"/>
</dbReference>
<dbReference type="InterPro" id="IPR000719">
    <property type="entry name" value="Prot_kinase_dom"/>
</dbReference>
<dbReference type="GO" id="GO:0005524">
    <property type="term" value="F:ATP binding"/>
    <property type="evidence" value="ECO:0007669"/>
    <property type="project" value="InterPro"/>
</dbReference>
<proteinExistence type="predicted"/>
<evidence type="ECO:0000259" key="6">
    <source>
        <dbReference type="PROSITE" id="PS50001"/>
    </source>
</evidence>
<evidence type="ECO:0000256" key="3">
    <source>
        <dbReference type="ARBA" id="ARBA00023137"/>
    </source>
</evidence>
<dbReference type="VEuPathDB" id="AmoebaDB:ACA1_313090"/>
<dbReference type="RefSeq" id="XP_004339897.1">
    <property type="nucleotide sequence ID" value="XM_004339849.1"/>
</dbReference>
<dbReference type="GO" id="GO:0005737">
    <property type="term" value="C:cytoplasm"/>
    <property type="evidence" value="ECO:0007669"/>
    <property type="project" value="TreeGrafter"/>
</dbReference>
<dbReference type="InterPro" id="IPR000980">
    <property type="entry name" value="SH2"/>
</dbReference>
<dbReference type="GeneID" id="14918626"/>
<name>L8GX83_ACACF</name>
<dbReference type="Pfam" id="PF07714">
    <property type="entry name" value="PK_Tyr_Ser-Thr"/>
    <property type="match status" value="1"/>
</dbReference>
<dbReference type="PROSITE" id="PS50001">
    <property type="entry name" value="SH2"/>
    <property type="match status" value="1"/>
</dbReference>
<gene>
    <name evidence="8" type="ORF">ACA1_313090</name>
</gene>
<dbReference type="SUPFAM" id="SSF55550">
    <property type="entry name" value="SH2 domain"/>
    <property type="match status" value="1"/>
</dbReference>
<organism evidence="8 9">
    <name type="scientific">Acanthamoeba castellanii (strain ATCC 30010 / Neff)</name>
    <dbReference type="NCBI Taxonomy" id="1257118"/>
    <lineage>
        <taxon>Eukaryota</taxon>
        <taxon>Amoebozoa</taxon>
        <taxon>Discosea</taxon>
        <taxon>Longamoebia</taxon>
        <taxon>Centramoebida</taxon>
        <taxon>Acanthamoebidae</taxon>
        <taxon>Acanthamoeba</taxon>
    </lineage>
</organism>
<reference evidence="8 9" key="1">
    <citation type="journal article" date="2013" name="Genome Biol.">
        <title>Genome of Acanthamoeba castellanii highlights extensive lateral gene transfer and early evolution of tyrosine kinase signaling.</title>
        <authorList>
            <person name="Clarke M."/>
            <person name="Lohan A.J."/>
            <person name="Liu B."/>
            <person name="Lagkouvardos I."/>
            <person name="Roy S."/>
            <person name="Zafar N."/>
            <person name="Bertelli C."/>
            <person name="Schilde C."/>
            <person name="Kianianmomeni A."/>
            <person name="Burglin T.R."/>
            <person name="Frech C."/>
            <person name="Turcotte B."/>
            <person name="Kopec K.O."/>
            <person name="Synnott J.M."/>
            <person name="Choo C."/>
            <person name="Paponov I."/>
            <person name="Finkler A."/>
            <person name="Soon Heng Tan C."/>
            <person name="Hutchins A.P."/>
            <person name="Weinmeier T."/>
            <person name="Rattei T."/>
            <person name="Chu J.S."/>
            <person name="Gimenez G."/>
            <person name="Irimia M."/>
            <person name="Rigden D.J."/>
            <person name="Fitzpatrick D.A."/>
            <person name="Lorenzo-Morales J."/>
            <person name="Bateman A."/>
            <person name="Chiu C.H."/>
            <person name="Tang P."/>
            <person name="Hegemann P."/>
            <person name="Fromm H."/>
            <person name="Raoult D."/>
            <person name="Greub G."/>
            <person name="Miranda-Saavedra D."/>
            <person name="Chen N."/>
            <person name="Nash P."/>
            <person name="Ginger M.L."/>
            <person name="Horn M."/>
            <person name="Schaap P."/>
            <person name="Caler L."/>
            <person name="Loftus B."/>
        </authorList>
    </citation>
    <scope>NUCLEOTIDE SEQUENCE [LARGE SCALE GENOMIC DNA]</scope>
    <source>
        <strain evidence="8 9">Neff</strain>
    </source>
</reference>
<dbReference type="InterPro" id="IPR011009">
    <property type="entry name" value="Kinase-like_dom_sf"/>
</dbReference>
<keyword evidence="1" id="KW-0808">Transferase</keyword>
<dbReference type="OrthoDB" id="69842at2759"/>
<evidence type="ECO:0000256" key="1">
    <source>
        <dbReference type="ARBA" id="ARBA00022679"/>
    </source>
</evidence>
<accession>L8GX83</accession>
<feature type="region of interest" description="Disordered" evidence="5">
    <location>
        <begin position="273"/>
        <end position="321"/>
    </location>
</feature>
<feature type="domain" description="SH2" evidence="6">
    <location>
        <begin position="176"/>
        <end position="250"/>
    </location>
</feature>
<dbReference type="SMART" id="SM00252">
    <property type="entry name" value="SH2"/>
    <property type="match status" value="1"/>
</dbReference>
<keyword evidence="4" id="KW-0727">SH2 domain</keyword>
<dbReference type="SUPFAM" id="SSF56112">
    <property type="entry name" value="Protein kinase-like (PK-like)"/>
    <property type="match status" value="1"/>
</dbReference>
<dbReference type="Proteomes" id="UP000011083">
    <property type="component" value="Unassembled WGS sequence"/>
</dbReference>
<dbReference type="InterPro" id="IPR050167">
    <property type="entry name" value="Ser_Thr_protein_kinase"/>
</dbReference>
<dbReference type="AlphaFoldDB" id="L8GX83"/>
<dbReference type="GO" id="GO:0007165">
    <property type="term" value="P:signal transduction"/>
    <property type="evidence" value="ECO:0007669"/>
    <property type="project" value="TreeGrafter"/>
</dbReference>
<feature type="compositionally biased region" description="Basic residues" evidence="5">
    <location>
        <begin position="312"/>
        <end position="321"/>
    </location>
</feature>
<dbReference type="PANTHER" id="PTHR23257">
    <property type="entry name" value="SERINE-THREONINE PROTEIN KINASE"/>
    <property type="match status" value="1"/>
</dbReference>
<dbReference type="Pfam" id="PF00017">
    <property type="entry name" value="SH2"/>
    <property type="match status" value="1"/>
</dbReference>
<dbReference type="STRING" id="1257118.L8GX83"/>
<evidence type="ECO:0000256" key="5">
    <source>
        <dbReference type="SAM" id="MobiDB-lite"/>
    </source>
</evidence>
<protein>
    <submittedName>
        <fullName evidence="8">SH2 domain containing protein</fullName>
    </submittedName>
</protein>
<dbReference type="Gene3D" id="3.30.505.10">
    <property type="entry name" value="SH2 domain"/>
    <property type="match status" value="1"/>
</dbReference>
<evidence type="ECO:0000313" key="9">
    <source>
        <dbReference type="Proteomes" id="UP000011083"/>
    </source>
</evidence>
<dbReference type="PANTHER" id="PTHR23257:SF963">
    <property type="entry name" value="AT08303P"/>
    <property type="match status" value="1"/>
</dbReference>
<evidence type="ECO:0000256" key="4">
    <source>
        <dbReference type="PROSITE-ProRule" id="PRU00191"/>
    </source>
</evidence>
<evidence type="ECO:0000313" key="8">
    <source>
        <dbReference type="EMBL" id="ELR17884.1"/>
    </source>
</evidence>
<keyword evidence="3" id="KW-0829">Tyrosine-protein kinase</keyword>
<keyword evidence="9" id="KW-1185">Reference proteome</keyword>
<dbReference type="KEGG" id="acan:ACA1_313090"/>
<dbReference type="PROSITE" id="PS50011">
    <property type="entry name" value="PROTEIN_KINASE_DOM"/>
    <property type="match status" value="1"/>
</dbReference>
<dbReference type="Gene3D" id="1.10.510.10">
    <property type="entry name" value="Transferase(Phosphotransferase) domain 1"/>
    <property type="match status" value="1"/>
</dbReference>
<dbReference type="InterPro" id="IPR001245">
    <property type="entry name" value="Ser-Thr/Tyr_kinase_cat_dom"/>
</dbReference>
<feature type="compositionally biased region" description="Basic and acidic residues" evidence="5">
    <location>
        <begin position="300"/>
        <end position="311"/>
    </location>
</feature>
<dbReference type="EMBL" id="KB007969">
    <property type="protein sequence ID" value="ELR17884.1"/>
    <property type="molecule type" value="Genomic_DNA"/>
</dbReference>